<reference evidence="1" key="2">
    <citation type="submission" date="2020-09" db="EMBL/GenBank/DDBJ databases">
        <authorList>
            <person name="Sun Q."/>
            <person name="Ohkuma M."/>
        </authorList>
    </citation>
    <scope>NUCLEOTIDE SEQUENCE</scope>
    <source>
        <strain evidence="1">JCM 3276</strain>
    </source>
</reference>
<dbReference type="AlphaFoldDB" id="A0A918G2E8"/>
<keyword evidence="2" id="KW-1185">Reference proteome</keyword>
<accession>A0A918G2E8</accession>
<comment type="caution">
    <text evidence="1">The sequence shown here is derived from an EMBL/GenBank/DDBJ whole genome shotgun (WGS) entry which is preliminary data.</text>
</comment>
<evidence type="ECO:0000313" key="1">
    <source>
        <dbReference type="EMBL" id="GGS16017.1"/>
    </source>
</evidence>
<proteinExistence type="predicted"/>
<dbReference type="Proteomes" id="UP000660680">
    <property type="component" value="Unassembled WGS sequence"/>
</dbReference>
<sequence>MSGFEVDVDRAHQAATVSLPQAAFHLARPASLLKQHEGLRRDGGESLPALDALQVTYATYSDNLAARLVDAVGIIHETAQALEEIVLLYRRADGQG</sequence>
<evidence type="ECO:0000313" key="2">
    <source>
        <dbReference type="Proteomes" id="UP000660680"/>
    </source>
</evidence>
<name>A0A918G2E8_9PSEU</name>
<protein>
    <submittedName>
        <fullName evidence="1">Uncharacterized protein</fullName>
    </submittedName>
</protein>
<gene>
    <name evidence="1" type="ORF">GCM10010171_05190</name>
</gene>
<reference evidence="1" key="1">
    <citation type="journal article" date="2014" name="Int. J. Syst. Evol. Microbiol.">
        <title>Complete genome sequence of Corynebacterium casei LMG S-19264T (=DSM 44701T), isolated from a smear-ripened cheese.</title>
        <authorList>
            <consortium name="US DOE Joint Genome Institute (JGI-PGF)"/>
            <person name="Walter F."/>
            <person name="Albersmeier A."/>
            <person name="Kalinowski J."/>
            <person name="Ruckert C."/>
        </authorList>
    </citation>
    <scope>NUCLEOTIDE SEQUENCE</scope>
    <source>
        <strain evidence="1">JCM 3276</strain>
    </source>
</reference>
<organism evidence="1 2">
    <name type="scientific">Actinokineospora fastidiosa</name>
    <dbReference type="NCBI Taxonomy" id="1816"/>
    <lineage>
        <taxon>Bacteria</taxon>
        <taxon>Bacillati</taxon>
        <taxon>Actinomycetota</taxon>
        <taxon>Actinomycetes</taxon>
        <taxon>Pseudonocardiales</taxon>
        <taxon>Pseudonocardiaceae</taxon>
        <taxon>Actinokineospora</taxon>
    </lineage>
</organism>
<dbReference type="EMBL" id="BMRB01000001">
    <property type="protein sequence ID" value="GGS16017.1"/>
    <property type="molecule type" value="Genomic_DNA"/>
</dbReference>
<dbReference type="RefSeq" id="WP_189208650.1">
    <property type="nucleotide sequence ID" value="NZ_BMRB01000001.1"/>
</dbReference>